<comment type="caution">
    <text evidence="2">The sequence shown here is derived from an EMBL/GenBank/DDBJ whole genome shotgun (WGS) entry which is preliminary data.</text>
</comment>
<evidence type="ECO:0000313" key="3">
    <source>
        <dbReference type="Proteomes" id="UP000566819"/>
    </source>
</evidence>
<gene>
    <name evidence="2" type="ORF">G7Y89_g15457</name>
</gene>
<dbReference type="OrthoDB" id="338231at2759"/>
<name>A0A8H4QLM5_9HELO</name>
<accession>A0A8H4QLM5</accession>
<dbReference type="AlphaFoldDB" id="A0A8H4QLM5"/>
<feature type="region of interest" description="Disordered" evidence="1">
    <location>
        <begin position="1"/>
        <end position="28"/>
    </location>
</feature>
<dbReference type="EMBL" id="JAAMPI010002420">
    <property type="protein sequence ID" value="KAF4613430.1"/>
    <property type="molecule type" value="Genomic_DNA"/>
</dbReference>
<protein>
    <submittedName>
        <fullName evidence="2">Uncharacterized protein</fullName>
    </submittedName>
</protein>
<keyword evidence="3" id="KW-1185">Reference proteome</keyword>
<dbReference type="Proteomes" id="UP000566819">
    <property type="component" value="Unassembled WGS sequence"/>
</dbReference>
<proteinExistence type="predicted"/>
<reference evidence="2 3" key="1">
    <citation type="submission" date="2020-03" db="EMBL/GenBank/DDBJ databases">
        <title>Draft Genome Sequence of Cudoniella acicularis.</title>
        <authorList>
            <person name="Buettner E."/>
            <person name="Kellner H."/>
        </authorList>
    </citation>
    <scope>NUCLEOTIDE SEQUENCE [LARGE SCALE GENOMIC DNA]</scope>
    <source>
        <strain evidence="2 3">DSM 108380</strain>
    </source>
</reference>
<evidence type="ECO:0000256" key="1">
    <source>
        <dbReference type="SAM" id="MobiDB-lite"/>
    </source>
</evidence>
<dbReference type="SUPFAM" id="SSF158573">
    <property type="entry name" value="GINS helical bundle-like"/>
    <property type="match status" value="1"/>
</dbReference>
<evidence type="ECO:0000313" key="2">
    <source>
        <dbReference type="EMBL" id="KAF4613430.1"/>
    </source>
</evidence>
<organism evidence="2 3">
    <name type="scientific">Cudoniella acicularis</name>
    <dbReference type="NCBI Taxonomy" id="354080"/>
    <lineage>
        <taxon>Eukaryota</taxon>
        <taxon>Fungi</taxon>
        <taxon>Dikarya</taxon>
        <taxon>Ascomycota</taxon>
        <taxon>Pezizomycotina</taxon>
        <taxon>Leotiomycetes</taxon>
        <taxon>Helotiales</taxon>
        <taxon>Tricladiaceae</taxon>
        <taxon>Cudoniella</taxon>
    </lineage>
</organism>
<dbReference type="Gene3D" id="1.20.58.1030">
    <property type="match status" value="1"/>
</dbReference>
<dbReference type="InterPro" id="IPR036224">
    <property type="entry name" value="GINS_bundle-like_dom_sf"/>
</dbReference>
<sequence>MDISDILEGLDRNHDPFAEDAGDYASSLPSGQADLQALTRAWINERGTTELLSWPKDNLIERVTERIKKQIEKGRRNDW</sequence>